<feature type="domain" description="Beta-ketoacyl-[acyl-carrier-protein] synthase III N-terminal" evidence="4">
    <location>
        <begin position="115"/>
        <end position="192"/>
    </location>
</feature>
<evidence type="ECO:0000259" key="3">
    <source>
        <dbReference type="Pfam" id="PF08541"/>
    </source>
</evidence>
<dbReference type="PANTHER" id="PTHR34069:SF3">
    <property type="entry name" value="ACYL-COA:ACYL-COA ALKYLTRANSFERASE"/>
    <property type="match status" value="1"/>
</dbReference>
<dbReference type="InterPro" id="IPR013747">
    <property type="entry name" value="ACP_syn_III_C"/>
</dbReference>
<accession>A0ABV2SUF3</accession>
<evidence type="ECO:0000313" key="6">
    <source>
        <dbReference type="Proteomes" id="UP001549799"/>
    </source>
</evidence>
<dbReference type="InterPro" id="IPR013751">
    <property type="entry name" value="ACP_syn_III_N"/>
</dbReference>
<dbReference type="Proteomes" id="UP001549799">
    <property type="component" value="Unassembled WGS sequence"/>
</dbReference>
<feature type="domain" description="Beta-ketoacyl-[acyl-carrier-protein] synthase III C-terminal" evidence="3">
    <location>
        <begin position="256"/>
        <end position="342"/>
    </location>
</feature>
<evidence type="ECO:0000259" key="4">
    <source>
        <dbReference type="Pfam" id="PF08545"/>
    </source>
</evidence>
<gene>
    <name evidence="5" type="ORF">ABXZ36_08865</name>
</gene>
<dbReference type="PANTHER" id="PTHR34069">
    <property type="entry name" value="3-OXOACYL-[ACYL-CARRIER-PROTEIN] SYNTHASE 3"/>
    <property type="match status" value="1"/>
</dbReference>
<evidence type="ECO:0000313" key="5">
    <source>
        <dbReference type="EMBL" id="MET6990757.1"/>
    </source>
</evidence>
<keyword evidence="2" id="KW-0012">Acyltransferase</keyword>
<dbReference type="InterPro" id="IPR016039">
    <property type="entry name" value="Thiolase-like"/>
</dbReference>
<comment type="caution">
    <text evidence="5">The sequence shown here is derived from an EMBL/GenBank/DDBJ whole genome shotgun (WGS) entry which is preliminary data.</text>
</comment>
<organism evidence="5 6">
    <name type="scientific">Sediminicola arcticus</name>
    <dbReference type="NCBI Taxonomy" id="1574308"/>
    <lineage>
        <taxon>Bacteria</taxon>
        <taxon>Pseudomonadati</taxon>
        <taxon>Bacteroidota</taxon>
        <taxon>Flavobacteriia</taxon>
        <taxon>Flavobacteriales</taxon>
        <taxon>Flavobacteriaceae</taxon>
        <taxon>Sediminicola</taxon>
    </lineage>
</organism>
<keyword evidence="1" id="KW-0808">Transferase</keyword>
<proteinExistence type="predicted"/>
<dbReference type="Pfam" id="PF08541">
    <property type="entry name" value="ACP_syn_III_C"/>
    <property type="match status" value="1"/>
</dbReference>
<reference evidence="5 6" key="1">
    <citation type="submission" date="2024-07" db="EMBL/GenBank/DDBJ databases">
        <title>The genome sequence of type strain Sediminicola arcticus GDMCC 1.2805.</title>
        <authorList>
            <person name="Liu Y."/>
        </authorList>
    </citation>
    <scope>NUCLEOTIDE SEQUENCE [LARGE SCALE GENOMIC DNA]</scope>
    <source>
        <strain evidence="5 6">GDMCC 1.2805</strain>
    </source>
</reference>
<dbReference type="Pfam" id="PF08545">
    <property type="entry name" value="ACP_syn_III"/>
    <property type="match status" value="1"/>
</dbReference>
<dbReference type="RefSeq" id="WP_354615149.1">
    <property type="nucleotide sequence ID" value="NZ_JBEXAE010000003.1"/>
</dbReference>
<keyword evidence="6" id="KW-1185">Reference proteome</keyword>
<dbReference type="SUPFAM" id="SSF53901">
    <property type="entry name" value="Thiolase-like"/>
    <property type="match status" value="1"/>
</dbReference>
<dbReference type="Gene3D" id="3.40.47.10">
    <property type="match status" value="1"/>
</dbReference>
<evidence type="ECO:0000256" key="2">
    <source>
        <dbReference type="ARBA" id="ARBA00023315"/>
    </source>
</evidence>
<name>A0ABV2SUF3_9FLAO</name>
<sequence>MNLKFRNKKITGILAILPEVEINFEEEIDNYTFSKGQSMKLKSIMGYGKRRVVKKGTTVSDLCVFGMNHLFDNGLLKKEDIDAIVLITQSPDYLVPGTSYVIHGRLDLKEDIICMDINQACAGYCVGLNQAFMLLEQDEINKVVVMNADVRSSRVSVNDRSLGPLIGDGAAITIVENDSLNKVINGSWNSNGKGIDSIMIPAGGYKMPSSEETAKPVMDSNGNLRALDHLTMKGDKVFNFVLREVPLMVRKLLNISGIKEDEIDYYIFHQPNKFILKKLADKMGISYNKMPNNVVGNFGNSSSATIPICLAYNLETKLLNQTFLFCLGGFGAGLSWTSLVMTIGKLDFCEIVEHKLEK</sequence>
<dbReference type="EMBL" id="JBEXAE010000003">
    <property type="protein sequence ID" value="MET6990757.1"/>
    <property type="molecule type" value="Genomic_DNA"/>
</dbReference>
<protein>
    <submittedName>
        <fullName evidence="5">Ketoacyl-ACP synthase III</fullName>
    </submittedName>
</protein>
<evidence type="ECO:0000256" key="1">
    <source>
        <dbReference type="ARBA" id="ARBA00022679"/>
    </source>
</evidence>
<dbReference type="CDD" id="cd00830">
    <property type="entry name" value="KAS_III"/>
    <property type="match status" value="1"/>
</dbReference>